<dbReference type="GeneID" id="117647856"/>
<evidence type="ECO:0000259" key="9">
    <source>
        <dbReference type="PROSITE" id="PS51999"/>
    </source>
</evidence>
<dbReference type="Pfam" id="PF00929">
    <property type="entry name" value="RNase_T"/>
    <property type="match status" value="1"/>
</dbReference>
<evidence type="ECO:0000313" key="10">
    <source>
        <dbReference type="Proteomes" id="UP000515158"/>
    </source>
</evidence>
<protein>
    <submittedName>
        <fullName evidence="11">ERI1 exoribonuclease 2-like</fullName>
    </submittedName>
</protein>
<evidence type="ECO:0000313" key="11">
    <source>
        <dbReference type="RefSeq" id="XP_034245748.1"/>
    </source>
</evidence>
<dbReference type="CDD" id="cd06133">
    <property type="entry name" value="ERI-1_3'hExo_like"/>
    <property type="match status" value="1"/>
</dbReference>
<dbReference type="InterPro" id="IPR047201">
    <property type="entry name" value="ERI-1_3'hExo-like"/>
</dbReference>
<dbReference type="PROSITE" id="PS51999">
    <property type="entry name" value="ZF_GRF"/>
    <property type="match status" value="1"/>
</dbReference>
<keyword evidence="3 7" id="KW-0863">Zinc-finger</keyword>
<dbReference type="PANTHER" id="PTHR23044:SF61">
    <property type="entry name" value="3'-5' EXORIBONUCLEASE 1-RELATED"/>
    <property type="match status" value="1"/>
</dbReference>
<dbReference type="Proteomes" id="UP000515158">
    <property type="component" value="Unplaced"/>
</dbReference>
<keyword evidence="6" id="KW-0269">Exonuclease</keyword>
<gene>
    <name evidence="11" type="primary">LOC117647856</name>
</gene>
<name>A0A6P8YZZ1_THRPL</name>
<feature type="domain" description="GRF-type" evidence="9">
    <location>
        <begin position="363"/>
        <end position="408"/>
    </location>
</feature>
<keyword evidence="10" id="KW-1185">Reference proteome</keyword>
<reference evidence="11" key="1">
    <citation type="submission" date="2025-08" db="UniProtKB">
        <authorList>
            <consortium name="RefSeq"/>
        </authorList>
    </citation>
    <scope>IDENTIFICATION</scope>
    <source>
        <tissue evidence="11">Total insect</tissue>
    </source>
</reference>
<sequence>MDKVKALALELGFVETFNVCQPVKSVCQEKGGLLNFDFVIVIDFESTCWDTKDKQSKWQNLAEIIEFPAVLLNLKTGKIEDEFHQYVMPVENPTLSEFCTKLTGITQETVNAGIPLGTCIMLFNKWINQMSLERKMTFHKPCIGHKTCTFVTWSDWDLSMCLQNETKRKQLKKPDVLSQWIDLRLSYRKFYQRKPQGLKGALAELGLPFTGREHSGIIDARNTANLVYRMVKDGWQLIITSSTQLSSPQVNAKRCPLGTLKNSGTPLSREGQSKGRTLRSTFLNHSKPEKDNLVKLCLAPGNIYKDKSNKKTVGNGLLGKTSPFNSSRNVPDNNNFMNNVLNTSTPKRQNLVLSSCKRTPPLCRCGRRAVCKVANSPGPNQGRSFFTCPNPRRSLGMVSKSCSYFMWC</sequence>
<dbReference type="PANTHER" id="PTHR23044">
    <property type="entry name" value="3'-5' EXONUCLEASE ERI1-RELATED"/>
    <property type="match status" value="1"/>
</dbReference>
<dbReference type="Pfam" id="PF06839">
    <property type="entry name" value="Zn_ribbon_GRF"/>
    <property type="match status" value="1"/>
</dbReference>
<dbReference type="SMART" id="SM00479">
    <property type="entry name" value="EXOIII"/>
    <property type="match status" value="1"/>
</dbReference>
<evidence type="ECO:0000256" key="7">
    <source>
        <dbReference type="PROSITE-ProRule" id="PRU01343"/>
    </source>
</evidence>
<dbReference type="GO" id="GO:0008270">
    <property type="term" value="F:zinc ion binding"/>
    <property type="evidence" value="ECO:0007669"/>
    <property type="project" value="UniProtKB-KW"/>
</dbReference>
<dbReference type="InterPro" id="IPR013520">
    <property type="entry name" value="Ribonucl_H"/>
</dbReference>
<dbReference type="InterPro" id="IPR010666">
    <property type="entry name" value="Znf_GRF"/>
</dbReference>
<evidence type="ECO:0000256" key="2">
    <source>
        <dbReference type="ARBA" id="ARBA00022723"/>
    </source>
</evidence>
<dbReference type="KEGG" id="tpal:117647856"/>
<evidence type="ECO:0000256" key="3">
    <source>
        <dbReference type="ARBA" id="ARBA00022771"/>
    </source>
</evidence>
<evidence type="ECO:0000256" key="8">
    <source>
        <dbReference type="SAM" id="MobiDB-lite"/>
    </source>
</evidence>
<accession>A0A6P8YZZ1</accession>
<evidence type="ECO:0000256" key="5">
    <source>
        <dbReference type="ARBA" id="ARBA00022833"/>
    </source>
</evidence>
<dbReference type="InterPro" id="IPR036397">
    <property type="entry name" value="RNaseH_sf"/>
</dbReference>
<dbReference type="FunCoup" id="A0A6P8YZZ1">
    <property type="interactions" value="1644"/>
</dbReference>
<dbReference type="GO" id="GO:0003676">
    <property type="term" value="F:nucleic acid binding"/>
    <property type="evidence" value="ECO:0007669"/>
    <property type="project" value="InterPro"/>
</dbReference>
<keyword evidence="5" id="KW-0862">Zinc</keyword>
<dbReference type="OrthoDB" id="448399at2759"/>
<dbReference type="InterPro" id="IPR051274">
    <property type="entry name" value="3-5_Exoribonuclease"/>
</dbReference>
<dbReference type="SUPFAM" id="SSF53098">
    <property type="entry name" value="Ribonuclease H-like"/>
    <property type="match status" value="1"/>
</dbReference>
<dbReference type="Gene3D" id="3.30.420.10">
    <property type="entry name" value="Ribonuclease H-like superfamily/Ribonuclease H"/>
    <property type="match status" value="1"/>
</dbReference>
<organism evidence="11">
    <name type="scientific">Thrips palmi</name>
    <name type="common">Melon thrips</name>
    <dbReference type="NCBI Taxonomy" id="161013"/>
    <lineage>
        <taxon>Eukaryota</taxon>
        <taxon>Metazoa</taxon>
        <taxon>Ecdysozoa</taxon>
        <taxon>Arthropoda</taxon>
        <taxon>Hexapoda</taxon>
        <taxon>Insecta</taxon>
        <taxon>Pterygota</taxon>
        <taxon>Neoptera</taxon>
        <taxon>Paraneoptera</taxon>
        <taxon>Thysanoptera</taxon>
        <taxon>Terebrantia</taxon>
        <taxon>Thripoidea</taxon>
        <taxon>Thripidae</taxon>
        <taxon>Thrips</taxon>
    </lineage>
</organism>
<dbReference type="AlphaFoldDB" id="A0A6P8YZZ1"/>
<dbReference type="InParanoid" id="A0A6P8YZZ1"/>
<feature type="region of interest" description="Disordered" evidence="8">
    <location>
        <begin position="256"/>
        <end position="275"/>
    </location>
</feature>
<proteinExistence type="predicted"/>
<dbReference type="GO" id="GO:0000175">
    <property type="term" value="F:3'-5'-RNA exonuclease activity"/>
    <property type="evidence" value="ECO:0007669"/>
    <property type="project" value="InterPro"/>
</dbReference>
<evidence type="ECO:0000256" key="4">
    <source>
        <dbReference type="ARBA" id="ARBA00022801"/>
    </source>
</evidence>
<dbReference type="RefSeq" id="XP_034245748.1">
    <property type="nucleotide sequence ID" value="XM_034389857.1"/>
</dbReference>
<keyword evidence="1" id="KW-0540">Nuclease</keyword>
<evidence type="ECO:0000256" key="6">
    <source>
        <dbReference type="ARBA" id="ARBA00022839"/>
    </source>
</evidence>
<evidence type="ECO:0000256" key="1">
    <source>
        <dbReference type="ARBA" id="ARBA00022722"/>
    </source>
</evidence>
<keyword evidence="4" id="KW-0378">Hydrolase</keyword>
<dbReference type="InterPro" id="IPR012337">
    <property type="entry name" value="RNaseH-like_sf"/>
</dbReference>
<keyword evidence="2" id="KW-0479">Metal-binding</keyword>